<dbReference type="Pfam" id="PF03975">
    <property type="entry name" value="CheD"/>
    <property type="match status" value="1"/>
</dbReference>
<protein>
    <recommendedName>
        <fullName evidence="1">Probable chemoreceptor glutamine deamidase CheD</fullName>
        <ecNumber evidence="1">3.5.1.44</ecNumber>
    </recommendedName>
</protein>
<dbReference type="CDD" id="cd00077">
    <property type="entry name" value="HDc"/>
    <property type="match status" value="1"/>
</dbReference>
<name>A0A6G7PSV8_9BACT</name>
<dbReference type="SUPFAM" id="SSF109604">
    <property type="entry name" value="HD-domain/PDEase-like"/>
    <property type="match status" value="1"/>
</dbReference>
<dbReference type="PANTHER" id="PTHR33525:SF3">
    <property type="entry name" value="RIBONUCLEASE Y"/>
    <property type="match status" value="1"/>
</dbReference>
<dbReference type="PROSITE" id="PS51833">
    <property type="entry name" value="HDOD"/>
    <property type="match status" value="1"/>
</dbReference>
<dbReference type="InterPro" id="IPR006675">
    <property type="entry name" value="HDIG_dom"/>
</dbReference>
<dbReference type="Pfam" id="PF08668">
    <property type="entry name" value="HDOD"/>
    <property type="match status" value="1"/>
</dbReference>
<evidence type="ECO:0000256" key="1">
    <source>
        <dbReference type="HAMAP-Rule" id="MF_01440"/>
    </source>
</evidence>
<dbReference type="PROSITE" id="PS51831">
    <property type="entry name" value="HD"/>
    <property type="match status" value="1"/>
</dbReference>
<comment type="function">
    <text evidence="1">Probably deamidates glutamine residues to glutamate on methyl-accepting chemotaxis receptors (MCPs), playing an important role in chemotaxis.</text>
</comment>
<dbReference type="AlphaFoldDB" id="A0A6G7PSV8"/>
<dbReference type="HAMAP" id="MF_01440">
    <property type="entry name" value="CheD"/>
    <property type="match status" value="1"/>
</dbReference>
<dbReference type="CDD" id="cd16352">
    <property type="entry name" value="CheD"/>
    <property type="match status" value="1"/>
</dbReference>
<sequence length="453" mass="49964">MSLKVGSLHGEDFPFTGSPVLVSPGEAAWGKNLILETILGACVGVAIYDLKRNIGGLLHAILPEGSPEKEAEYPYRYVRSGIQALYQEILALGGKNEDLVAVVTGGASVLREPDRHAVGARNALASRRYLKELAIPVIREDVGGHFPRRLLLDLNTLKVKITSSSRKAIKGPVPQETPLIEEIQRLEERIDRLHPQTELALKVWRLARDPTVNFKNLEKEILKDQALTANILKVSNSAFYGLKEKVSSLSQAIAFLGLETFRRVVMVSALAGVYDRDLPGYQLERKELFRHALACAMISELIARRIGIKEKEEIYIAGLIHDIGKILLDEFARDLFDQIIRLVLFHNRLFLEAERELIGTDHATVGGIVAQRWGFPPALLEAIIFHHEPSMAPSNPEVAAVVHLANIVASYLGVSGGQGSFSNPLDPRAMEILSLDDMDSILDEACGLVNTIF</sequence>
<dbReference type="Gene3D" id="3.30.1330.200">
    <property type="match status" value="1"/>
</dbReference>
<dbReference type="GO" id="GO:0006935">
    <property type="term" value="P:chemotaxis"/>
    <property type="evidence" value="ECO:0007669"/>
    <property type="project" value="UniProtKB-UniRule"/>
</dbReference>
<evidence type="ECO:0000313" key="2">
    <source>
        <dbReference type="EMBL" id="QIJ70759.1"/>
    </source>
</evidence>
<keyword evidence="1" id="KW-0145">Chemotaxis</keyword>
<reference evidence="2 3" key="1">
    <citation type="submission" date="2020-02" db="EMBL/GenBank/DDBJ databases">
        <title>Genome analysis of Thermosulfuriphilus ammonigenes ST65T, an anaerobic thermophilic chemolithoautotrophic bacterium isolated from a deep-sea hydrothermal vent.</title>
        <authorList>
            <person name="Slobodkina G."/>
            <person name="Allioux M."/>
            <person name="Merkel A."/>
            <person name="Alain K."/>
            <person name="Jebbar M."/>
            <person name="Slobodkin A."/>
        </authorList>
    </citation>
    <scope>NUCLEOTIDE SEQUENCE [LARGE SCALE GENOMIC DNA]</scope>
    <source>
        <strain evidence="2 3">ST65</strain>
    </source>
</reference>
<organism evidence="2 3">
    <name type="scientific">Thermosulfuriphilus ammonigenes</name>
    <dbReference type="NCBI Taxonomy" id="1936021"/>
    <lineage>
        <taxon>Bacteria</taxon>
        <taxon>Pseudomonadati</taxon>
        <taxon>Thermodesulfobacteriota</taxon>
        <taxon>Thermodesulfobacteria</taxon>
        <taxon>Thermodesulfobacteriales</taxon>
        <taxon>Thermodesulfobacteriaceae</taxon>
        <taxon>Thermosulfuriphilus</taxon>
    </lineage>
</organism>
<accession>A0A6G7PSV8</accession>
<dbReference type="KEGG" id="tav:G4V39_00075"/>
<dbReference type="InterPro" id="IPR052340">
    <property type="entry name" value="RNase_Y/CdgJ"/>
</dbReference>
<keyword evidence="3" id="KW-1185">Reference proteome</keyword>
<gene>
    <name evidence="1" type="primary">cheD</name>
    <name evidence="2" type="ORF">G4V39_00075</name>
</gene>
<dbReference type="InterPro" id="IPR003607">
    <property type="entry name" value="HD/PDEase_dom"/>
</dbReference>
<dbReference type="InterPro" id="IPR013976">
    <property type="entry name" value="HDOD"/>
</dbReference>
<dbReference type="SMART" id="SM00471">
    <property type="entry name" value="HDc"/>
    <property type="match status" value="1"/>
</dbReference>
<dbReference type="Gene3D" id="1.10.3210.10">
    <property type="entry name" value="Hypothetical protein af1432"/>
    <property type="match status" value="1"/>
</dbReference>
<keyword evidence="1" id="KW-0378">Hydrolase</keyword>
<dbReference type="Proteomes" id="UP000502179">
    <property type="component" value="Chromosome"/>
</dbReference>
<dbReference type="InterPro" id="IPR005659">
    <property type="entry name" value="Chemorcpt_Glu_NH3ase_CheD"/>
</dbReference>
<proteinExistence type="inferred from homology"/>
<dbReference type="InterPro" id="IPR006674">
    <property type="entry name" value="HD_domain"/>
</dbReference>
<dbReference type="GO" id="GO:0050568">
    <property type="term" value="F:protein-glutamine glutaminase activity"/>
    <property type="evidence" value="ECO:0007669"/>
    <property type="project" value="UniProtKB-UniRule"/>
</dbReference>
<dbReference type="RefSeq" id="WP_166030982.1">
    <property type="nucleotide sequence ID" value="NZ_CP048877.1"/>
</dbReference>
<dbReference type="InterPro" id="IPR038592">
    <property type="entry name" value="CheD-like_sf"/>
</dbReference>
<dbReference type="NCBIfam" id="TIGR00277">
    <property type="entry name" value="HDIG"/>
    <property type="match status" value="1"/>
</dbReference>
<dbReference type="PANTHER" id="PTHR33525">
    <property type="match status" value="1"/>
</dbReference>
<dbReference type="EMBL" id="CP048877">
    <property type="protein sequence ID" value="QIJ70759.1"/>
    <property type="molecule type" value="Genomic_DNA"/>
</dbReference>
<dbReference type="SUPFAM" id="SSF64438">
    <property type="entry name" value="CNF1/YfiH-like putative cysteine hydrolases"/>
    <property type="match status" value="1"/>
</dbReference>
<comment type="catalytic activity">
    <reaction evidence="1">
        <text>L-glutaminyl-[protein] + H2O = L-glutamyl-[protein] + NH4(+)</text>
        <dbReference type="Rhea" id="RHEA:16441"/>
        <dbReference type="Rhea" id="RHEA-COMP:10207"/>
        <dbReference type="Rhea" id="RHEA-COMP:10208"/>
        <dbReference type="ChEBI" id="CHEBI:15377"/>
        <dbReference type="ChEBI" id="CHEBI:28938"/>
        <dbReference type="ChEBI" id="CHEBI:29973"/>
        <dbReference type="ChEBI" id="CHEBI:30011"/>
        <dbReference type="EC" id="3.5.1.44"/>
    </reaction>
</comment>
<dbReference type="InterPro" id="IPR011324">
    <property type="entry name" value="Cytotoxic_necrot_fac-like_cat"/>
</dbReference>
<evidence type="ECO:0000313" key="3">
    <source>
        <dbReference type="Proteomes" id="UP000502179"/>
    </source>
</evidence>
<comment type="similarity">
    <text evidence="1">Belongs to the CheD family.</text>
</comment>
<dbReference type="EC" id="3.5.1.44" evidence="1"/>